<keyword evidence="1" id="KW-0418">Kinase</keyword>
<feature type="non-terminal residue" evidence="1">
    <location>
        <position position="210"/>
    </location>
</feature>
<accession>A0A2J4PK27</accession>
<sequence>MTIKFFPSRLPGEPLETHEHGAMTLHEWMSRNVPSYSQDRKHPVAVELDGRAVLPAEWPLCLLRPDSDVRIYPIPYGTGLEIAVWVSVAVSIASTAYALFFAPKPELGGFSSGNSASLDLNPAKANTAKLGDPVREVFGRNRIYPDYLVQPVTRFDPNDPTRMTVEMFVCLGYGRFSYTGGDFRVGETPALPLGDGFSYTSYGPGDNVAG</sequence>
<comment type="caution">
    <text evidence="1">The sequence shown here is derived from an EMBL/GenBank/DDBJ whole genome shotgun (WGS) entry which is preliminary data.</text>
</comment>
<proteinExistence type="predicted"/>
<evidence type="ECO:0000313" key="2">
    <source>
        <dbReference type="Proteomes" id="UP000234505"/>
    </source>
</evidence>
<reference evidence="1 2" key="1">
    <citation type="submission" date="2017-11" db="EMBL/GenBank/DDBJ databases">
        <authorList>
            <person name="Han C.G."/>
        </authorList>
    </citation>
    <scope>NUCLEOTIDE SEQUENCE [LARGE SCALE GENOMIC DNA]</scope>
    <source>
        <strain evidence="1 2">A11</strain>
    </source>
</reference>
<dbReference type="GO" id="GO:0016301">
    <property type="term" value="F:kinase activity"/>
    <property type="evidence" value="ECO:0007669"/>
    <property type="project" value="UniProtKB-KW"/>
</dbReference>
<evidence type="ECO:0000313" key="1">
    <source>
        <dbReference type="EMBL" id="PLL19160.1"/>
    </source>
</evidence>
<protein>
    <submittedName>
        <fullName evidence="1">Kinase</fullName>
    </submittedName>
</protein>
<gene>
    <name evidence="1" type="ORF">CWN50_32330</name>
</gene>
<reference evidence="1 2" key="2">
    <citation type="submission" date="2018-01" db="EMBL/GenBank/DDBJ databases">
        <title>Genomic study of Klebsiella pneumoniae.</title>
        <authorList>
            <person name="Yang Y."/>
            <person name="Bicalho R."/>
        </authorList>
    </citation>
    <scope>NUCLEOTIDE SEQUENCE [LARGE SCALE GENOMIC DNA]</scope>
    <source>
        <strain evidence="1 2">A11</strain>
    </source>
</reference>
<keyword evidence="1" id="KW-0808">Transferase</keyword>
<dbReference type="AlphaFoldDB" id="A0A2J4PK27"/>
<dbReference type="Proteomes" id="UP000234505">
    <property type="component" value="Unassembled WGS sequence"/>
</dbReference>
<dbReference type="EMBL" id="PIDS01001816">
    <property type="protein sequence ID" value="PLL19160.1"/>
    <property type="molecule type" value="Genomic_DNA"/>
</dbReference>
<name>A0A2J4PK27_9ENTR</name>
<organism evidence="1 2">
    <name type="scientific">Klebsiella michiganensis</name>
    <dbReference type="NCBI Taxonomy" id="1134687"/>
    <lineage>
        <taxon>Bacteria</taxon>
        <taxon>Pseudomonadati</taxon>
        <taxon>Pseudomonadota</taxon>
        <taxon>Gammaproteobacteria</taxon>
        <taxon>Enterobacterales</taxon>
        <taxon>Enterobacteriaceae</taxon>
        <taxon>Klebsiella/Raoultella group</taxon>
        <taxon>Klebsiella</taxon>
    </lineage>
</organism>